<feature type="transmembrane region" description="Helical" evidence="8">
    <location>
        <begin position="65"/>
        <end position="89"/>
    </location>
</feature>
<dbReference type="Pfam" id="PF09721">
    <property type="entry name" value="Exosortase_EpsH"/>
    <property type="match status" value="1"/>
</dbReference>
<gene>
    <name evidence="9" type="primary">xrtH</name>
    <name evidence="9" type="ORF">QWI16_06315</name>
</gene>
<dbReference type="Proteomes" id="UP001168380">
    <property type="component" value="Unassembled WGS sequence"/>
</dbReference>
<keyword evidence="3" id="KW-0645">Protease</keyword>
<dbReference type="InterPro" id="IPR019127">
    <property type="entry name" value="Exosortase"/>
</dbReference>
<evidence type="ECO:0000256" key="5">
    <source>
        <dbReference type="ARBA" id="ARBA00022801"/>
    </source>
</evidence>
<comment type="caution">
    <text evidence="9">The sequence shown here is derived from an EMBL/GenBank/DDBJ whole genome shotgun (WGS) entry which is preliminary data.</text>
</comment>
<protein>
    <submittedName>
        <fullName evidence="9">Exosortase H</fullName>
        <ecNumber evidence="9">3.4.22.-</ecNumber>
    </submittedName>
</protein>
<feature type="transmembrane region" description="Helical" evidence="8">
    <location>
        <begin position="101"/>
        <end position="123"/>
    </location>
</feature>
<evidence type="ECO:0000256" key="3">
    <source>
        <dbReference type="ARBA" id="ARBA00022670"/>
    </source>
</evidence>
<dbReference type="RefSeq" id="WP_302711939.1">
    <property type="nucleotide sequence ID" value="NZ_JAULRT010000046.1"/>
</dbReference>
<evidence type="ECO:0000256" key="1">
    <source>
        <dbReference type="ARBA" id="ARBA00004651"/>
    </source>
</evidence>
<evidence type="ECO:0000256" key="6">
    <source>
        <dbReference type="ARBA" id="ARBA00022989"/>
    </source>
</evidence>
<dbReference type="InterPro" id="IPR026441">
    <property type="entry name" value="Exosort_XrtH"/>
</dbReference>
<keyword evidence="10" id="KW-1185">Reference proteome</keyword>
<evidence type="ECO:0000256" key="7">
    <source>
        <dbReference type="ARBA" id="ARBA00023136"/>
    </source>
</evidence>
<dbReference type="InterPro" id="IPR026392">
    <property type="entry name" value="Exo/Archaeosortase_dom"/>
</dbReference>
<evidence type="ECO:0000256" key="8">
    <source>
        <dbReference type="SAM" id="Phobius"/>
    </source>
</evidence>
<keyword evidence="2" id="KW-1003">Cell membrane</keyword>
<keyword evidence="5 9" id="KW-0378">Hydrolase</keyword>
<proteinExistence type="predicted"/>
<evidence type="ECO:0000313" key="9">
    <source>
        <dbReference type="EMBL" id="MDO3381783.1"/>
    </source>
</evidence>
<dbReference type="NCBIfam" id="TIGR04177">
    <property type="entry name" value="exosort_XrtH"/>
    <property type="match status" value="1"/>
</dbReference>
<organism evidence="9 10">
    <name type="scientific">Gilvimarinus algae</name>
    <dbReference type="NCBI Taxonomy" id="3058037"/>
    <lineage>
        <taxon>Bacteria</taxon>
        <taxon>Pseudomonadati</taxon>
        <taxon>Pseudomonadota</taxon>
        <taxon>Gammaproteobacteria</taxon>
        <taxon>Cellvibrionales</taxon>
        <taxon>Cellvibrionaceae</taxon>
        <taxon>Gilvimarinus</taxon>
    </lineage>
</organism>
<comment type="subcellular location">
    <subcellularLocation>
        <location evidence="1">Cell membrane</location>
        <topology evidence="1">Multi-pass membrane protein</topology>
    </subcellularLocation>
</comment>
<dbReference type="EC" id="3.4.22.-" evidence="9"/>
<sequence>MLRFFLTFFLVMAGLFVFELTPVGQAYVVEPLTTGLAHSSAVLIELFGRDLAVNGIVMVDKLTGFAVQIVAGCNGIEAMILLAAAIIAFPAPWRYRGLGLVLGLISIQLLNLVRIVSLFYLGIWHKPAFEWAHLYIWQALIMLDTLLVWLVWIRYIPSKQNDDEAGSPPGGASVVAG</sequence>
<accession>A0ABT8TCN0</accession>
<dbReference type="GO" id="GO:0016787">
    <property type="term" value="F:hydrolase activity"/>
    <property type="evidence" value="ECO:0007669"/>
    <property type="project" value="UniProtKB-KW"/>
</dbReference>
<evidence type="ECO:0000313" key="10">
    <source>
        <dbReference type="Proteomes" id="UP001168380"/>
    </source>
</evidence>
<evidence type="ECO:0000256" key="2">
    <source>
        <dbReference type="ARBA" id="ARBA00022475"/>
    </source>
</evidence>
<feature type="transmembrane region" description="Helical" evidence="8">
    <location>
        <begin position="135"/>
        <end position="153"/>
    </location>
</feature>
<reference evidence="9" key="1">
    <citation type="submission" date="2023-07" db="EMBL/GenBank/DDBJ databases">
        <title>Gilvimarinus algae sp. nov., isolated from the surface of Kelp.</title>
        <authorList>
            <person name="Sun Y.Y."/>
            <person name="Gong Y."/>
            <person name="Du Z.J."/>
        </authorList>
    </citation>
    <scope>NUCLEOTIDE SEQUENCE</scope>
    <source>
        <strain evidence="9">SDUM040014</strain>
    </source>
</reference>
<keyword evidence="6 8" id="KW-1133">Transmembrane helix</keyword>
<name>A0ABT8TCN0_9GAMM</name>
<dbReference type="NCBIfam" id="TIGR04178">
    <property type="entry name" value="exo_archaeo"/>
    <property type="match status" value="1"/>
</dbReference>
<keyword evidence="7 8" id="KW-0472">Membrane</keyword>
<keyword evidence="4 8" id="KW-0812">Transmembrane</keyword>
<dbReference type="EMBL" id="JAULRT010000046">
    <property type="protein sequence ID" value="MDO3381783.1"/>
    <property type="molecule type" value="Genomic_DNA"/>
</dbReference>
<evidence type="ECO:0000256" key="4">
    <source>
        <dbReference type="ARBA" id="ARBA00022692"/>
    </source>
</evidence>